<evidence type="ECO:0000313" key="1">
    <source>
        <dbReference type="EMBL" id="MFC0270004.1"/>
    </source>
</evidence>
<proteinExistence type="predicted"/>
<keyword evidence="2" id="KW-1185">Reference proteome</keyword>
<name>A0ABV6G8I9_9BACI</name>
<comment type="caution">
    <text evidence="1">The sequence shown here is derived from an EMBL/GenBank/DDBJ whole genome shotgun (WGS) entry which is preliminary data.</text>
</comment>
<protein>
    <recommendedName>
        <fullName evidence="3">DUF2802 domain-containing protein</fullName>
    </recommendedName>
</protein>
<accession>A0ABV6G8I9</accession>
<evidence type="ECO:0000313" key="2">
    <source>
        <dbReference type="Proteomes" id="UP001589854"/>
    </source>
</evidence>
<gene>
    <name evidence="1" type="ORF">ACFFIX_00835</name>
</gene>
<dbReference type="EMBL" id="JBHLVO010000001">
    <property type="protein sequence ID" value="MFC0270004.1"/>
    <property type="molecule type" value="Genomic_DNA"/>
</dbReference>
<evidence type="ECO:0008006" key="3">
    <source>
        <dbReference type="Google" id="ProtNLM"/>
    </source>
</evidence>
<reference evidence="1 2" key="1">
    <citation type="submission" date="2024-09" db="EMBL/GenBank/DDBJ databases">
        <authorList>
            <person name="Sun Q."/>
            <person name="Mori K."/>
        </authorList>
    </citation>
    <scope>NUCLEOTIDE SEQUENCE [LARGE SCALE GENOMIC DNA]</scope>
    <source>
        <strain evidence="1 2">CCM 7228</strain>
    </source>
</reference>
<sequence>MGIVIIILFIISIALIGISFFQRDNVKELEQELDHLQLSAMQEIYKLKKKMRVLEEELLQNDVLGNQNSTTVDEPEMLNKSRVISKYKQGMSMDAIALSENVKLEEVKSIVERNERVLT</sequence>
<dbReference type="RefSeq" id="WP_378929523.1">
    <property type="nucleotide sequence ID" value="NZ_JBHLVO010000001.1"/>
</dbReference>
<organism evidence="1 2">
    <name type="scientific">Metabacillus herbersteinensis</name>
    <dbReference type="NCBI Taxonomy" id="283816"/>
    <lineage>
        <taxon>Bacteria</taxon>
        <taxon>Bacillati</taxon>
        <taxon>Bacillota</taxon>
        <taxon>Bacilli</taxon>
        <taxon>Bacillales</taxon>
        <taxon>Bacillaceae</taxon>
        <taxon>Metabacillus</taxon>
    </lineage>
</organism>
<dbReference type="Proteomes" id="UP001589854">
    <property type="component" value="Unassembled WGS sequence"/>
</dbReference>